<dbReference type="SUPFAM" id="SSF47336">
    <property type="entry name" value="ACP-like"/>
    <property type="match status" value="1"/>
</dbReference>
<name>A0A837NQI4_VIBSP</name>
<evidence type="ECO:0000313" key="3">
    <source>
        <dbReference type="Proteomes" id="UP000050463"/>
    </source>
</evidence>
<evidence type="ECO:0000259" key="1">
    <source>
        <dbReference type="PROSITE" id="PS50075"/>
    </source>
</evidence>
<dbReference type="InterPro" id="IPR009081">
    <property type="entry name" value="PP-bd_ACP"/>
</dbReference>
<dbReference type="AlphaFoldDB" id="A0A837NQI4"/>
<dbReference type="NCBIfam" id="NF006617">
    <property type="entry name" value="PRK09184.1"/>
    <property type="match status" value="1"/>
</dbReference>
<dbReference type="PROSITE" id="PS50075">
    <property type="entry name" value="CARRIER"/>
    <property type="match status" value="1"/>
</dbReference>
<dbReference type="RefSeq" id="WP_054548143.1">
    <property type="nucleotide sequence ID" value="NZ_LIZK01000010.1"/>
</dbReference>
<dbReference type="Pfam" id="PF00550">
    <property type="entry name" value="PP-binding"/>
    <property type="match status" value="1"/>
</dbReference>
<dbReference type="Gene3D" id="1.10.1200.10">
    <property type="entry name" value="ACP-like"/>
    <property type="match status" value="1"/>
</dbReference>
<comment type="caution">
    <text evidence="2">The sequence shown here is derived from an EMBL/GenBank/DDBJ whole genome shotgun (WGS) entry which is preliminary data.</text>
</comment>
<dbReference type="InterPro" id="IPR036736">
    <property type="entry name" value="ACP-like_sf"/>
</dbReference>
<protein>
    <submittedName>
        <fullName evidence="2">Acyl carrier protein</fullName>
    </submittedName>
</protein>
<accession>A0A837NQI4</accession>
<reference evidence="2 3" key="1">
    <citation type="submission" date="2015-08" db="EMBL/GenBank/DDBJ databases">
        <title>Draft Genome Sequence of Vibrio splendidus UCD-SED7.</title>
        <authorList>
            <person name="Lee R.D."/>
            <person name="Lang J.M."/>
            <person name="Coil D.A."/>
            <person name="Jospin G."/>
            <person name="Eisen J.A."/>
        </authorList>
    </citation>
    <scope>NUCLEOTIDE SEQUENCE [LARGE SCALE GENOMIC DNA]</scope>
    <source>
        <strain evidence="2 3">UCD-SED7</strain>
    </source>
</reference>
<gene>
    <name evidence="2" type="ORF">AN168_19665</name>
</gene>
<sequence>METLHNELKQLIIDALNLEDMSIDEIETEAPLFGDGLGLDSIDALELGLAIKKKYNIVIDADDSNTRQHFSSVKNLANYISSQTNN</sequence>
<feature type="domain" description="Carrier" evidence="1">
    <location>
        <begin position="2"/>
        <end position="84"/>
    </location>
</feature>
<dbReference type="EMBL" id="LIZK01000010">
    <property type="protein sequence ID" value="KPL92665.1"/>
    <property type="molecule type" value="Genomic_DNA"/>
</dbReference>
<evidence type="ECO:0000313" key="2">
    <source>
        <dbReference type="EMBL" id="KPL92665.1"/>
    </source>
</evidence>
<dbReference type="Proteomes" id="UP000050463">
    <property type="component" value="Unassembled WGS sequence"/>
</dbReference>
<organism evidence="2 3">
    <name type="scientific">Vibrio splendidus</name>
    <dbReference type="NCBI Taxonomy" id="29497"/>
    <lineage>
        <taxon>Bacteria</taxon>
        <taxon>Pseudomonadati</taxon>
        <taxon>Pseudomonadota</taxon>
        <taxon>Gammaproteobacteria</taxon>
        <taxon>Vibrionales</taxon>
        <taxon>Vibrionaceae</taxon>
        <taxon>Vibrio</taxon>
    </lineage>
</organism>
<proteinExistence type="predicted"/>